<name>A0A058Z4K2_FONAL</name>
<feature type="non-terminal residue" evidence="4">
    <location>
        <position position="44"/>
    </location>
</feature>
<evidence type="ECO:0000256" key="1">
    <source>
        <dbReference type="ARBA" id="ARBA00022737"/>
    </source>
</evidence>
<feature type="repeat" description="TPR" evidence="3">
    <location>
        <begin position="3"/>
        <end position="36"/>
    </location>
</feature>
<dbReference type="EMBL" id="KB932207">
    <property type="protein sequence ID" value="KCV69200.1"/>
    <property type="molecule type" value="Genomic_DNA"/>
</dbReference>
<dbReference type="SMART" id="SM00028">
    <property type="entry name" value="TPR"/>
    <property type="match status" value="1"/>
</dbReference>
<evidence type="ECO:0000256" key="3">
    <source>
        <dbReference type="PROSITE-ProRule" id="PRU00339"/>
    </source>
</evidence>
<dbReference type="InterPro" id="IPR011990">
    <property type="entry name" value="TPR-like_helical_dom_sf"/>
</dbReference>
<dbReference type="InterPro" id="IPR019734">
    <property type="entry name" value="TPR_rpt"/>
</dbReference>
<evidence type="ECO:0000256" key="2">
    <source>
        <dbReference type="ARBA" id="ARBA00022803"/>
    </source>
</evidence>
<dbReference type="SUPFAM" id="SSF48452">
    <property type="entry name" value="TPR-like"/>
    <property type="match status" value="1"/>
</dbReference>
<keyword evidence="1" id="KW-0677">Repeat</keyword>
<evidence type="ECO:0000313" key="4">
    <source>
        <dbReference type="EMBL" id="KCV69200.1"/>
    </source>
</evidence>
<keyword evidence="5" id="KW-1185">Reference proteome</keyword>
<dbReference type="RefSeq" id="XP_009496771.1">
    <property type="nucleotide sequence ID" value="XM_009498496.1"/>
</dbReference>
<proteinExistence type="predicted"/>
<dbReference type="GeneID" id="20529335"/>
<dbReference type="PANTHER" id="PTHR22904">
    <property type="entry name" value="TPR REPEAT CONTAINING PROTEIN"/>
    <property type="match status" value="1"/>
</dbReference>
<dbReference type="OrthoDB" id="2423701at2759"/>
<keyword evidence="2 3" id="KW-0802">TPR repeat</keyword>
<accession>A0A058Z4K2</accession>
<dbReference type="Gene3D" id="1.25.40.10">
    <property type="entry name" value="Tetratricopeptide repeat domain"/>
    <property type="match status" value="1"/>
</dbReference>
<dbReference type="GO" id="GO:0051879">
    <property type="term" value="F:Hsp90 protein binding"/>
    <property type="evidence" value="ECO:0007669"/>
    <property type="project" value="TreeGrafter"/>
</dbReference>
<evidence type="ECO:0000313" key="5">
    <source>
        <dbReference type="Proteomes" id="UP000030693"/>
    </source>
</evidence>
<dbReference type="AlphaFoldDB" id="A0A058Z4K2"/>
<dbReference type="PROSITE" id="PS50005">
    <property type="entry name" value="TPR"/>
    <property type="match status" value="1"/>
</dbReference>
<gene>
    <name evidence="4" type="ORF">H696_04610</name>
</gene>
<dbReference type="Pfam" id="PF00515">
    <property type="entry name" value="TPR_1"/>
    <property type="match status" value="1"/>
</dbReference>
<reference evidence="4" key="1">
    <citation type="submission" date="2013-04" db="EMBL/GenBank/DDBJ databases">
        <title>The Genome Sequence of Fonticula alba ATCC 38817.</title>
        <authorList>
            <consortium name="The Broad Institute Genomics Platform"/>
            <person name="Russ C."/>
            <person name="Cuomo C."/>
            <person name="Burger G."/>
            <person name="Gray M.W."/>
            <person name="Holland P.W.H."/>
            <person name="King N."/>
            <person name="Lang F.B.F."/>
            <person name="Roger A.J."/>
            <person name="Ruiz-Trillo I."/>
            <person name="Brown M."/>
            <person name="Walker B."/>
            <person name="Young S."/>
            <person name="Zeng Q."/>
            <person name="Gargeya S."/>
            <person name="Fitzgerald M."/>
            <person name="Haas B."/>
            <person name="Abouelleil A."/>
            <person name="Allen A.W."/>
            <person name="Alvarado L."/>
            <person name="Arachchi H.M."/>
            <person name="Berlin A.M."/>
            <person name="Chapman S.B."/>
            <person name="Gainer-Dewar J."/>
            <person name="Goldberg J."/>
            <person name="Griggs A."/>
            <person name="Gujja S."/>
            <person name="Hansen M."/>
            <person name="Howarth C."/>
            <person name="Imamovic A."/>
            <person name="Ireland A."/>
            <person name="Larimer J."/>
            <person name="McCowan C."/>
            <person name="Murphy C."/>
            <person name="Pearson M."/>
            <person name="Poon T.W."/>
            <person name="Priest M."/>
            <person name="Roberts A."/>
            <person name="Saif S."/>
            <person name="Shea T."/>
            <person name="Sisk P."/>
            <person name="Sykes S."/>
            <person name="Wortman J."/>
            <person name="Nusbaum C."/>
            <person name="Birren B."/>
        </authorList>
    </citation>
    <scope>NUCLEOTIDE SEQUENCE [LARGE SCALE GENOMIC DNA]</scope>
    <source>
        <strain evidence="4">ATCC 38817</strain>
    </source>
</reference>
<sequence>MSAEDLKNRGNAAFSAGNFTEAIDLFTQAIDLDDKNHVYFSNRS</sequence>
<dbReference type="Proteomes" id="UP000030693">
    <property type="component" value="Unassembled WGS sequence"/>
</dbReference>
<dbReference type="STRING" id="691883.A0A058Z4K2"/>
<protein>
    <submittedName>
        <fullName evidence="4">Uncharacterized protein</fullName>
    </submittedName>
</protein>
<organism evidence="4">
    <name type="scientific">Fonticula alba</name>
    <name type="common">Slime mold</name>
    <dbReference type="NCBI Taxonomy" id="691883"/>
    <lineage>
        <taxon>Eukaryota</taxon>
        <taxon>Rotosphaerida</taxon>
        <taxon>Fonticulaceae</taxon>
        <taxon>Fonticula</taxon>
    </lineage>
</organism>
<dbReference type="PANTHER" id="PTHR22904:SF523">
    <property type="entry name" value="STRESS-INDUCED-PHOSPHOPROTEIN 1"/>
    <property type="match status" value="1"/>
</dbReference>